<dbReference type="Gene3D" id="3.40.190.10">
    <property type="entry name" value="Periplasmic binding protein-like II"/>
    <property type="match status" value="1"/>
</dbReference>
<proteinExistence type="predicted"/>
<dbReference type="RefSeq" id="WP_009324308.1">
    <property type="nucleotide sequence ID" value="NZ_CAQJQL010000275.1"/>
</dbReference>
<dbReference type="EMBL" id="LMUA01000016">
    <property type="protein sequence ID" value="KUE75751.1"/>
    <property type="molecule type" value="Genomic_DNA"/>
</dbReference>
<protein>
    <submittedName>
        <fullName evidence="2">ABC transporter substrate-binding protein</fullName>
    </submittedName>
    <submittedName>
        <fullName evidence="4">Extracellular solute-binding protein</fullName>
    </submittedName>
</protein>
<dbReference type="Proteomes" id="UP000032483">
    <property type="component" value="Unassembled WGS sequence"/>
</dbReference>
<reference evidence="2" key="1">
    <citation type="submission" date="2015-02" db="EMBL/GenBank/DDBJ databases">
        <title>A novel member of the family Ruminococcaceae isolated from human feces.</title>
        <authorList>
            <person name="Shkoporov A.N."/>
            <person name="Chaplin A.V."/>
            <person name="Motuzova O.V."/>
            <person name="Kafarskaia L.I."/>
            <person name="Khokhlova E.V."/>
            <person name="Efimov B.A."/>
        </authorList>
    </citation>
    <scope>NUCLEOTIDE SEQUENCE [LARGE SCALE GENOMIC DNA]</scope>
    <source>
        <strain evidence="2">585-1</strain>
    </source>
</reference>
<dbReference type="EMBL" id="WMZR01000016">
    <property type="protein sequence ID" value="MTS52313.1"/>
    <property type="molecule type" value="Genomic_DNA"/>
</dbReference>
<gene>
    <name evidence="3" type="ORF">ASJ35_11950</name>
    <name evidence="4" type="ORF">GMD52_12275</name>
    <name evidence="2" type="ORF">TQ39_15860</name>
</gene>
<dbReference type="Proteomes" id="UP000449193">
    <property type="component" value="Unassembled WGS sequence"/>
</dbReference>
<reference evidence="3 6" key="2">
    <citation type="submission" date="2015-10" db="EMBL/GenBank/DDBJ databases">
        <title>A novel member of the family Ruminococcaceae isolated from human faeces.</title>
        <authorList>
            <person name="Shkoporov A.N."/>
            <person name="Chaplin A.V."/>
            <person name="Motuzova O.V."/>
            <person name="Kafarskaia L.I."/>
            <person name="Efimov B.A."/>
        </authorList>
    </citation>
    <scope>NUCLEOTIDE SEQUENCE [LARGE SCALE GENOMIC DNA]</scope>
    <source>
        <strain evidence="3 6">668</strain>
    </source>
</reference>
<dbReference type="SUPFAM" id="SSF53850">
    <property type="entry name" value="Periplasmic binding protein-like II"/>
    <property type="match status" value="1"/>
</dbReference>
<dbReference type="PATRIC" id="fig|1550024.3.peg.3615"/>
<dbReference type="CDD" id="cd13585">
    <property type="entry name" value="PBP2_TMBP_like"/>
    <property type="match status" value="1"/>
</dbReference>
<accession>A0A0D8IZ64</accession>
<evidence type="ECO:0000313" key="3">
    <source>
        <dbReference type="EMBL" id="KUE75751.1"/>
    </source>
</evidence>
<dbReference type="PROSITE" id="PS51257">
    <property type="entry name" value="PROKAR_LIPOPROTEIN"/>
    <property type="match status" value="1"/>
</dbReference>
<dbReference type="PANTHER" id="PTHR43649">
    <property type="entry name" value="ARABINOSE-BINDING PROTEIN-RELATED"/>
    <property type="match status" value="1"/>
</dbReference>
<evidence type="ECO:0000313" key="4">
    <source>
        <dbReference type="EMBL" id="MTS52313.1"/>
    </source>
</evidence>
<name>A0A0D8IZ64_9FIRM</name>
<dbReference type="GeneID" id="42858033"/>
<feature type="chain" id="PRO_5038208739" evidence="1">
    <location>
        <begin position="20"/>
        <end position="435"/>
    </location>
</feature>
<sequence length="435" mass="47522">MKKLLSILLALVLATGLFAACSGSGSGSQAAGSTASGSGAAAAPDGKKTDLLLWLPPFAAGDDGALDKEFWTETLAPWAAENNVDLTIEITPWGNYEEKYLTGFSSGEGPDVGYMYLEMFNDFIEMGALEPLDAYITDADRENYLYLDKGFIKGKQYTMPFIVGNARILYFNMDILEQAGVTELPATWQDLVDVAVKIKEAGLPGVMPFAGEWADPAIGALNNLYYPYLWQAGGDIYNEDGTKVALMDNDAAVKAARFLYDLKFKYGVLPEESMALVGTEVRNQFIEGNIAIASMDAKSGTVLTDAGVNWDFIPSLEDETRATWIASDALIMNSASQNKELAASLIKYITSAEVMAKFHTEIAPFPPITRDEAYNDDERFKEMYEDAEHLHTLPVANGAFKVMDTLYKNLQLMMLGDLSPEEAIQNTVDYAESIG</sequence>
<keyword evidence="5" id="KW-1185">Reference proteome</keyword>
<dbReference type="InterPro" id="IPR050490">
    <property type="entry name" value="Bact_solute-bd_prot1"/>
</dbReference>
<dbReference type="PANTHER" id="PTHR43649:SF12">
    <property type="entry name" value="DIACETYLCHITOBIOSE BINDING PROTEIN DASA"/>
    <property type="match status" value="1"/>
</dbReference>
<evidence type="ECO:0000313" key="2">
    <source>
        <dbReference type="EMBL" id="KJF38813.1"/>
    </source>
</evidence>
<dbReference type="Proteomes" id="UP000053433">
    <property type="component" value="Unassembled WGS sequence"/>
</dbReference>
<organism evidence="2 5">
    <name type="scientific">Ruthenibacterium lactatiformans</name>
    <dbReference type="NCBI Taxonomy" id="1550024"/>
    <lineage>
        <taxon>Bacteria</taxon>
        <taxon>Bacillati</taxon>
        <taxon>Bacillota</taxon>
        <taxon>Clostridia</taxon>
        <taxon>Eubacteriales</taxon>
        <taxon>Oscillospiraceae</taxon>
        <taxon>Ruthenibacterium</taxon>
    </lineage>
</organism>
<feature type="signal peptide" evidence="1">
    <location>
        <begin position="1"/>
        <end position="19"/>
    </location>
</feature>
<accession>A0A0W7TPK9</accession>
<dbReference type="AlphaFoldDB" id="A0A0D8IZ64"/>
<reference evidence="4 7" key="3">
    <citation type="journal article" date="2019" name="Nat. Med.">
        <title>A library of human gut bacterial isolates paired with longitudinal multiomics data enables mechanistic microbiome research.</title>
        <authorList>
            <person name="Poyet M."/>
            <person name="Groussin M."/>
            <person name="Gibbons S.M."/>
            <person name="Avila-Pacheco J."/>
            <person name="Jiang X."/>
            <person name="Kearney S.M."/>
            <person name="Perrotta A.R."/>
            <person name="Berdy B."/>
            <person name="Zhao S."/>
            <person name="Lieberman T.D."/>
            <person name="Swanson P.K."/>
            <person name="Smith M."/>
            <person name="Roesemann S."/>
            <person name="Alexander J.E."/>
            <person name="Rich S.A."/>
            <person name="Livny J."/>
            <person name="Vlamakis H."/>
            <person name="Clish C."/>
            <person name="Bullock K."/>
            <person name="Deik A."/>
            <person name="Scott J."/>
            <person name="Pierce K.A."/>
            <person name="Xavier R.J."/>
            <person name="Alm E.J."/>
        </authorList>
    </citation>
    <scope>NUCLEOTIDE SEQUENCE [LARGE SCALE GENOMIC DNA]</scope>
    <source>
        <strain evidence="4 7">BIOML-A7</strain>
    </source>
</reference>
<evidence type="ECO:0000256" key="1">
    <source>
        <dbReference type="SAM" id="SignalP"/>
    </source>
</evidence>
<evidence type="ECO:0000313" key="5">
    <source>
        <dbReference type="Proteomes" id="UP000032483"/>
    </source>
</evidence>
<evidence type="ECO:0000313" key="7">
    <source>
        <dbReference type="Proteomes" id="UP000449193"/>
    </source>
</evidence>
<dbReference type="Pfam" id="PF01547">
    <property type="entry name" value="SBP_bac_1"/>
    <property type="match status" value="1"/>
</dbReference>
<dbReference type="InterPro" id="IPR006059">
    <property type="entry name" value="SBP"/>
</dbReference>
<comment type="caution">
    <text evidence="2">The sequence shown here is derived from an EMBL/GenBank/DDBJ whole genome shotgun (WGS) entry which is preliminary data.</text>
</comment>
<dbReference type="EMBL" id="JXXK01000030">
    <property type="protein sequence ID" value="KJF38813.1"/>
    <property type="molecule type" value="Genomic_DNA"/>
</dbReference>
<evidence type="ECO:0000313" key="6">
    <source>
        <dbReference type="Proteomes" id="UP000053433"/>
    </source>
</evidence>
<keyword evidence="1" id="KW-0732">Signal</keyword>